<dbReference type="Gene3D" id="1.10.10.10">
    <property type="entry name" value="Winged helix-like DNA-binding domain superfamily/Winged helix DNA-binding domain"/>
    <property type="match status" value="1"/>
</dbReference>
<name>A0A0U4FHJ3_9BACI</name>
<dbReference type="InterPro" id="IPR036388">
    <property type="entry name" value="WH-like_DNA-bd_sf"/>
</dbReference>
<evidence type="ECO:0000313" key="1">
    <source>
        <dbReference type="EMBL" id="ALX47236.1"/>
    </source>
</evidence>
<proteinExistence type="predicted"/>
<dbReference type="AlphaFoldDB" id="A0A0U4FHJ3"/>
<dbReference type="OrthoDB" id="213028at2"/>
<dbReference type="InterPro" id="IPR036390">
    <property type="entry name" value="WH_DNA-bd_sf"/>
</dbReference>
<reference evidence="1 2" key="1">
    <citation type="submission" date="2016-01" db="EMBL/GenBank/DDBJ databases">
        <title>Complete genome sequence of strain Lentibacillus amyloliquefaciens LAM0015T isolated from saline sediment.</title>
        <authorList>
            <person name="Wang J.-L."/>
            <person name="He M.-X."/>
        </authorList>
    </citation>
    <scope>NUCLEOTIDE SEQUENCE [LARGE SCALE GENOMIC DNA]</scope>
    <source>
        <strain evidence="1 2">LAM0015</strain>
    </source>
</reference>
<organism evidence="1 2">
    <name type="scientific">Lentibacillus amyloliquefaciens</name>
    <dbReference type="NCBI Taxonomy" id="1472767"/>
    <lineage>
        <taxon>Bacteria</taxon>
        <taxon>Bacillati</taxon>
        <taxon>Bacillota</taxon>
        <taxon>Bacilli</taxon>
        <taxon>Bacillales</taxon>
        <taxon>Bacillaceae</taxon>
        <taxon>Lentibacillus</taxon>
    </lineage>
</organism>
<evidence type="ECO:0000313" key="2">
    <source>
        <dbReference type="Proteomes" id="UP000050331"/>
    </source>
</evidence>
<dbReference type="GO" id="GO:0005829">
    <property type="term" value="C:cytosol"/>
    <property type="evidence" value="ECO:0007669"/>
    <property type="project" value="TreeGrafter"/>
</dbReference>
<accession>A0A0U4FHJ3</accession>
<dbReference type="Proteomes" id="UP000050331">
    <property type="component" value="Chromosome"/>
</dbReference>
<dbReference type="InterPro" id="IPR000944">
    <property type="entry name" value="Tscrpt_reg_Rrf2"/>
</dbReference>
<dbReference type="SUPFAM" id="SSF46785">
    <property type="entry name" value="Winged helix' DNA-binding domain"/>
    <property type="match status" value="1"/>
</dbReference>
<sequence>MKNNRLAVSIHILSLAALHSREQLTSDFIARSIQTNSVVVRRLTSELKHAGLLTSQPGITGIQLTRLSTDITLLDIYKAIQGNQESVFAIHQNPNPHCEVGANIQSTLDTTFGKVQQAIEKELSNQTLQDIVNDLFE</sequence>
<dbReference type="PANTHER" id="PTHR33221">
    <property type="entry name" value="WINGED HELIX-TURN-HELIX TRANSCRIPTIONAL REGULATOR, RRF2 FAMILY"/>
    <property type="match status" value="1"/>
</dbReference>
<protein>
    <recommendedName>
        <fullName evidence="3">Rrf2 family transcriptional regulator</fullName>
    </recommendedName>
</protein>
<dbReference type="RefSeq" id="WP_068440366.1">
    <property type="nucleotide sequence ID" value="NZ_CP013862.1"/>
</dbReference>
<evidence type="ECO:0008006" key="3">
    <source>
        <dbReference type="Google" id="ProtNLM"/>
    </source>
</evidence>
<dbReference type="KEGG" id="lao:AOX59_00640"/>
<keyword evidence="2" id="KW-1185">Reference proteome</keyword>
<gene>
    <name evidence="1" type="ORF">AOX59_00640</name>
</gene>
<dbReference type="PROSITE" id="PS51197">
    <property type="entry name" value="HTH_RRF2_2"/>
    <property type="match status" value="1"/>
</dbReference>
<dbReference type="PANTHER" id="PTHR33221:SF15">
    <property type="entry name" value="HTH-TYPE TRANSCRIPTIONAL REGULATOR YWGB-RELATED"/>
    <property type="match status" value="1"/>
</dbReference>
<dbReference type="Pfam" id="PF02082">
    <property type="entry name" value="Rrf2"/>
    <property type="match status" value="1"/>
</dbReference>
<dbReference type="EMBL" id="CP013862">
    <property type="protein sequence ID" value="ALX47236.1"/>
    <property type="molecule type" value="Genomic_DNA"/>
</dbReference>
<dbReference type="GO" id="GO:0003700">
    <property type="term" value="F:DNA-binding transcription factor activity"/>
    <property type="evidence" value="ECO:0007669"/>
    <property type="project" value="TreeGrafter"/>
</dbReference>
<dbReference type="STRING" id="1472767.AOX59_00640"/>